<dbReference type="RefSeq" id="WP_103914126.1">
    <property type="nucleotide sequence ID" value="NZ_FNUS01000005.1"/>
</dbReference>
<name>A0A1H5ZYM1_9FLAO</name>
<proteinExistence type="predicted"/>
<dbReference type="EMBL" id="FNUS01000005">
    <property type="protein sequence ID" value="SEG41222.1"/>
    <property type="molecule type" value="Genomic_DNA"/>
</dbReference>
<dbReference type="Proteomes" id="UP000236738">
    <property type="component" value="Unassembled WGS sequence"/>
</dbReference>
<gene>
    <name evidence="1" type="ORF">SAMN05421847_2259</name>
</gene>
<evidence type="ECO:0000313" key="1">
    <source>
        <dbReference type="EMBL" id="SEG41222.1"/>
    </source>
</evidence>
<accession>A0A1H5ZYM1</accession>
<evidence type="ECO:0008006" key="3">
    <source>
        <dbReference type="Google" id="ProtNLM"/>
    </source>
</evidence>
<keyword evidence="2" id="KW-1185">Reference proteome</keyword>
<dbReference type="PROSITE" id="PS51257">
    <property type="entry name" value="PROKAR_LIPOPROTEIN"/>
    <property type="match status" value="1"/>
</dbReference>
<dbReference type="OrthoDB" id="1100498at2"/>
<organism evidence="1 2">
    <name type="scientific">Halpernia humi</name>
    <dbReference type="NCBI Taxonomy" id="493375"/>
    <lineage>
        <taxon>Bacteria</taxon>
        <taxon>Pseudomonadati</taxon>
        <taxon>Bacteroidota</taxon>
        <taxon>Flavobacteriia</taxon>
        <taxon>Flavobacteriales</taxon>
        <taxon>Weeksellaceae</taxon>
        <taxon>Chryseobacterium group</taxon>
        <taxon>Halpernia</taxon>
    </lineage>
</organism>
<reference evidence="2" key="1">
    <citation type="submission" date="2016-10" db="EMBL/GenBank/DDBJ databases">
        <authorList>
            <person name="Varghese N."/>
            <person name="Submissions S."/>
        </authorList>
    </citation>
    <scope>NUCLEOTIDE SEQUENCE [LARGE SCALE GENOMIC DNA]</scope>
    <source>
        <strain evidence="2">DSM 21580</strain>
    </source>
</reference>
<sequence length="208" mass="24706">MKKYFVLILIIVLSCNQKEHVEEKRIVKKENIAKITDWQEGFNLSHNPKNDSIWGKPVEFYLNNKNCDSTAIKFYFGKYRPTDEPETQRLLNLTPTNNDSLRPFYRWILNKTILIQDGALGEYTGVSARRYAEKYPKEFFEYMDFDKSGEKYLDWTNAILYSGFYDKEDFKDSKQIQTDLIQTMSLNCKNCDEKMKNRIDKFANDCFP</sequence>
<evidence type="ECO:0000313" key="2">
    <source>
        <dbReference type="Proteomes" id="UP000236738"/>
    </source>
</evidence>
<protein>
    <recommendedName>
        <fullName evidence="3">Lipoprotein</fullName>
    </recommendedName>
</protein>
<dbReference type="AlphaFoldDB" id="A0A1H5ZYM1"/>